<keyword evidence="1" id="KW-0378">Hydrolase</keyword>
<accession>A0ACC3Z7B3</accession>
<dbReference type="Proteomes" id="UP000805649">
    <property type="component" value="Unassembled WGS sequence"/>
</dbReference>
<dbReference type="EMBL" id="VUJX02000003">
    <property type="protein sequence ID" value="KAL0939993.1"/>
    <property type="molecule type" value="Genomic_DNA"/>
</dbReference>
<sequence>MGPRKIRKALEFGKHLAPKVDFIAPRMLHAPYEKTCQAWGSENKQPLLIQAHPQGQDDICNLWSAFGTHAAIGVVMMKLDRIDITQTHIPAHYKFLRRLTPILLAARQNNKHVVGFSFGPSNNFGAQTKTPIKTTFDGLRIIIDRFVDAGHRGGGCGLLIEREHGKVLLTVHGYQLKARSVSPKAVFTRVLEFVKKELEAGQPGNLRTLRTFHA</sequence>
<evidence type="ECO:0000313" key="2">
    <source>
        <dbReference type="Proteomes" id="UP000805649"/>
    </source>
</evidence>
<proteinExistence type="predicted"/>
<comment type="caution">
    <text evidence="1">The sequence shown here is derived from an EMBL/GenBank/DDBJ whole genome shotgun (WGS) entry which is preliminary data.</text>
</comment>
<protein>
    <submittedName>
        <fullName evidence="1">Glycoside hydrolase family 35</fullName>
    </submittedName>
</protein>
<reference evidence="1 2" key="1">
    <citation type="journal article" date="2020" name="Phytopathology">
        <title>Genome Sequence Resources of Colletotrichum truncatum, C. plurivorum, C. musicola, and C. sojae: Four Species Pathogenic to Soybean (Glycine max).</title>
        <authorList>
            <person name="Rogerio F."/>
            <person name="Boufleur T.R."/>
            <person name="Ciampi-Guillardi M."/>
            <person name="Sukno S.A."/>
            <person name="Thon M.R."/>
            <person name="Massola Junior N.S."/>
            <person name="Baroncelli R."/>
        </authorList>
    </citation>
    <scope>NUCLEOTIDE SEQUENCE [LARGE SCALE GENOMIC DNA]</scope>
    <source>
        <strain evidence="1 2">CMES1059</strain>
    </source>
</reference>
<keyword evidence="2" id="KW-1185">Reference proteome</keyword>
<gene>
    <name evidence="1" type="ORF">CTRU02_206603</name>
</gene>
<evidence type="ECO:0000313" key="1">
    <source>
        <dbReference type="EMBL" id="KAL0939993.1"/>
    </source>
</evidence>
<name>A0ACC3Z7B3_COLTU</name>
<organism evidence="1 2">
    <name type="scientific">Colletotrichum truncatum</name>
    <name type="common">Anthracnose fungus</name>
    <name type="synonym">Colletotrichum capsici</name>
    <dbReference type="NCBI Taxonomy" id="5467"/>
    <lineage>
        <taxon>Eukaryota</taxon>
        <taxon>Fungi</taxon>
        <taxon>Dikarya</taxon>
        <taxon>Ascomycota</taxon>
        <taxon>Pezizomycotina</taxon>
        <taxon>Sordariomycetes</taxon>
        <taxon>Hypocreomycetidae</taxon>
        <taxon>Glomerellales</taxon>
        <taxon>Glomerellaceae</taxon>
        <taxon>Colletotrichum</taxon>
        <taxon>Colletotrichum truncatum species complex</taxon>
    </lineage>
</organism>